<dbReference type="InParanoid" id="A0A517SA86"/>
<dbReference type="NCBIfam" id="NF003843">
    <property type="entry name" value="PRK05422.1"/>
    <property type="match status" value="1"/>
</dbReference>
<gene>
    <name evidence="3 5" type="primary">smpB</name>
    <name evidence="5" type="ORF">Pan44_10000</name>
</gene>
<dbReference type="HAMAP" id="MF_00023">
    <property type="entry name" value="SmpB"/>
    <property type="match status" value="1"/>
</dbReference>
<comment type="function">
    <text evidence="3">Required for rescue of stalled ribosomes mediated by trans-translation. Binds to transfer-messenger RNA (tmRNA), required for stable association of tmRNA with ribosomes. tmRNA and SmpB together mimic tRNA shape, replacing the anticodon stem-loop with SmpB. tmRNA is encoded by the ssrA gene; the 2 termini fold to resemble tRNA(Ala) and it encodes a 'tag peptide', a short internal open reading frame. During trans-translation Ala-aminoacylated tmRNA acts like a tRNA, entering the A-site of stalled ribosomes, displacing the stalled mRNA. The ribosome then switches to translate the ORF on the tmRNA; the nascent peptide is terminated with the 'tag peptide' encoded by the tmRNA and targeted for degradation. The ribosome is freed to recommence translation, which seems to be the essential function of trans-translation.</text>
</comment>
<dbReference type="Gene3D" id="2.40.280.10">
    <property type="match status" value="1"/>
</dbReference>
<evidence type="ECO:0000313" key="6">
    <source>
        <dbReference type="Proteomes" id="UP000315700"/>
    </source>
</evidence>
<keyword evidence="1 3" id="KW-0963">Cytoplasm</keyword>
<dbReference type="NCBIfam" id="TIGR00086">
    <property type="entry name" value="smpB"/>
    <property type="match status" value="1"/>
</dbReference>
<organism evidence="5 6">
    <name type="scientific">Caulifigura coniformis</name>
    <dbReference type="NCBI Taxonomy" id="2527983"/>
    <lineage>
        <taxon>Bacteria</taxon>
        <taxon>Pseudomonadati</taxon>
        <taxon>Planctomycetota</taxon>
        <taxon>Planctomycetia</taxon>
        <taxon>Planctomycetales</taxon>
        <taxon>Planctomycetaceae</taxon>
        <taxon>Caulifigura</taxon>
    </lineage>
</organism>
<proteinExistence type="inferred from homology"/>
<comment type="subcellular location">
    <subcellularLocation>
        <location evidence="3">Cytoplasm</location>
    </subcellularLocation>
    <text evidence="3">The tmRNA-SmpB complex associates with stalled 70S ribosomes.</text>
</comment>
<dbReference type="GO" id="GO:0070929">
    <property type="term" value="P:trans-translation"/>
    <property type="evidence" value="ECO:0007669"/>
    <property type="project" value="UniProtKB-UniRule"/>
</dbReference>
<dbReference type="GO" id="GO:0003723">
    <property type="term" value="F:RNA binding"/>
    <property type="evidence" value="ECO:0007669"/>
    <property type="project" value="UniProtKB-UniRule"/>
</dbReference>
<dbReference type="GO" id="GO:0005829">
    <property type="term" value="C:cytosol"/>
    <property type="evidence" value="ECO:0007669"/>
    <property type="project" value="TreeGrafter"/>
</dbReference>
<dbReference type="EMBL" id="CP036271">
    <property type="protein sequence ID" value="QDT52986.1"/>
    <property type="molecule type" value="Genomic_DNA"/>
</dbReference>
<reference evidence="5 6" key="1">
    <citation type="submission" date="2019-02" db="EMBL/GenBank/DDBJ databases">
        <title>Deep-cultivation of Planctomycetes and their phenomic and genomic characterization uncovers novel biology.</title>
        <authorList>
            <person name="Wiegand S."/>
            <person name="Jogler M."/>
            <person name="Boedeker C."/>
            <person name="Pinto D."/>
            <person name="Vollmers J."/>
            <person name="Rivas-Marin E."/>
            <person name="Kohn T."/>
            <person name="Peeters S.H."/>
            <person name="Heuer A."/>
            <person name="Rast P."/>
            <person name="Oberbeckmann S."/>
            <person name="Bunk B."/>
            <person name="Jeske O."/>
            <person name="Meyerdierks A."/>
            <person name="Storesund J.E."/>
            <person name="Kallscheuer N."/>
            <person name="Luecker S."/>
            <person name="Lage O.M."/>
            <person name="Pohl T."/>
            <person name="Merkel B.J."/>
            <person name="Hornburger P."/>
            <person name="Mueller R.-W."/>
            <person name="Bruemmer F."/>
            <person name="Labrenz M."/>
            <person name="Spormann A.M."/>
            <person name="Op den Camp H."/>
            <person name="Overmann J."/>
            <person name="Amann R."/>
            <person name="Jetten M.S.M."/>
            <person name="Mascher T."/>
            <person name="Medema M.H."/>
            <person name="Devos D.P."/>
            <person name="Kaster A.-K."/>
            <person name="Ovreas L."/>
            <person name="Rohde M."/>
            <person name="Galperin M.Y."/>
            <person name="Jogler C."/>
        </authorList>
    </citation>
    <scope>NUCLEOTIDE SEQUENCE [LARGE SCALE GENOMIC DNA]</scope>
    <source>
        <strain evidence="5 6">Pan44</strain>
    </source>
</reference>
<dbReference type="SUPFAM" id="SSF74982">
    <property type="entry name" value="Small protein B (SmpB)"/>
    <property type="match status" value="1"/>
</dbReference>
<evidence type="ECO:0000313" key="5">
    <source>
        <dbReference type="EMBL" id="QDT52986.1"/>
    </source>
</evidence>
<name>A0A517SA86_9PLAN</name>
<dbReference type="InterPro" id="IPR000037">
    <property type="entry name" value="SsrA-bd_prot"/>
</dbReference>
<dbReference type="PANTHER" id="PTHR30308">
    <property type="entry name" value="TMRNA-BINDING COMPONENT OF TRANS-TRANSLATION TAGGING COMPLEX"/>
    <property type="match status" value="1"/>
</dbReference>
<dbReference type="InterPro" id="IPR020081">
    <property type="entry name" value="SsrA-bd_prot_CS"/>
</dbReference>
<accession>A0A517SA86</accession>
<sequence length="199" mass="22534">MPIQAILCGHLGVSPAAQTFSVCAAFVLNQARTIHLMSTKSGKSTAAKDEKKFVCRNRRALHEFEILQELECGIALMGSEVKSIRAGKITIDEAFGRVEDGEVWLLNADIAEYPQASYLNHERKRPRKLLMKKREILKFAEAAKQKGLTLIPLSVQFDRGFVKVTLAVGKGRQLHDKREKLKKDSANREMREAVRKRRY</sequence>
<dbReference type="PROSITE" id="PS01317">
    <property type="entry name" value="SSRP"/>
    <property type="match status" value="1"/>
</dbReference>
<evidence type="ECO:0000256" key="2">
    <source>
        <dbReference type="ARBA" id="ARBA00022884"/>
    </source>
</evidence>
<evidence type="ECO:0000256" key="1">
    <source>
        <dbReference type="ARBA" id="ARBA00022490"/>
    </source>
</evidence>
<keyword evidence="6" id="KW-1185">Reference proteome</keyword>
<dbReference type="FunCoup" id="A0A517SA86">
    <property type="interactions" value="423"/>
</dbReference>
<dbReference type="AlphaFoldDB" id="A0A517SA86"/>
<comment type="similarity">
    <text evidence="3">Belongs to the SmpB family.</text>
</comment>
<dbReference type="KEGG" id="ccos:Pan44_10000"/>
<dbReference type="Proteomes" id="UP000315700">
    <property type="component" value="Chromosome"/>
</dbReference>
<dbReference type="InterPro" id="IPR023620">
    <property type="entry name" value="SmpB"/>
</dbReference>
<feature type="region of interest" description="Disordered" evidence="4">
    <location>
        <begin position="177"/>
        <end position="199"/>
    </location>
</feature>
<dbReference type="PANTHER" id="PTHR30308:SF2">
    <property type="entry name" value="SSRA-BINDING PROTEIN"/>
    <property type="match status" value="1"/>
</dbReference>
<dbReference type="GO" id="GO:0070930">
    <property type="term" value="P:trans-translation-dependent protein tagging"/>
    <property type="evidence" value="ECO:0007669"/>
    <property type="project" value="TreeGrafter"/>
</dbReference>
<protein>
    <recommendedName>
        <fullName evidence="3">SsrA-binding protein</fullName>
    </recommendedName>
    <alternativeName>
        <fullName evidence="3">Small protein B</fullName>
    </alternativeName>
</protein>
<evidence type="ECO:0000256" key="3">
    <source>
        <dbReference type="HAMAP-Rule" id="MF_00023"/>
    </source>
</evidence>
<keyword evidence="2 3" id="KW-0694">RNA-binding</keyword>
<evidence type="ECO:0000256" key="4">
    <source>
        <dbReference type="SAM" id="MobiDB-lite"/>
    </source>
</evidence>
<dbReference type="Pfam" id="PF01668">
    <property type="entry name" value="SmpB"/>
    <property type="match status" value="1"/>
</dbReference>
<feature type="compositionally biased region" description="Basic and acidic residues" evidence="4">
    <location>
        <begin position="177"/>
        <end position="193"/>
    </location>
</feature>